<gene>
    <name evidence="1" type="ORF">ECPE_LOCUS7435</name>
</gene>
<evidence type="ECO:0000313" key="2">
    <source>
        <dbReference type="Proteomes" id="UP000272942"/>
    </source>
</evidence>
<proteinExistence type="predicted"/>
<dbReference type="Gene3D" id="2.70.160.11">
    <property type="entry name" value="Hnrnp arginine n-methyltransferase1"/>
    <property type="match status" value="2"/>
</dbReference>
<organism evidence="3">
    <name type="scientific">Echinostoma caproni</name>
    <dbReference type="NCBI Taxonomy" id="27848"/>
    <lineage>
        <taxon>Eukaryota</taxon>
        <taxon>Metazoa</taxon>
        <taxon>Spiralia</taxon>
        <taxon>Lophotrochozoa</taxon>
        <taxon>Platyhelminthes</taxon>
        <taxon>Trematoda</taxon>
        <taxon>Digenea</taxon>
        <taxon>Plagiorchiida</taxon>
        <taxon>Echinostomata</taxon>
        <taxon>Echinostomatoidea</taxon>
        <taxon>Echinostomatidae</taxon>
        <taxon>Echinostoma</taxon>
    </lineage>
</organism>
<evidence type="ECO:0000313" key="1">
    <source>
        <dbReference type="EMBL" id="VDP81091.1"/>
    </source>
</evidence>
<keyword evidence="2" id="KW-1185">Reference proteome</keyword>
<protein>
    <submittedName>
        <fullName evidence="3">Protein arginine N-methyltransferase 7</fullName>
    </submittedName>
</protein>
<accession>A0A183AKF0</accession>
<dbReference type="InterPro" id="IPR029063">
    <property type="entry name" value="SAM-dependent_MTases_sf"/>
</dbReference>
<dbReference type="AlphaFoldDB" id="A0A183AKF0"/>
<dbReference type="EMBL" id="UZAN01044590">
    <property type="protein sequence ID" value="VDP81091.1"/>
    <property type="molecule type" value="Genomic_DNA"/>
</dbReference>
<dbReference type="WBParaSite" id="ECPE_0000745101-mRNA-1">
    <property type="protein sequence ID" value="ECPE_0000745101-mRNA-1"/>
    <property type="gene ID" value="ECPE_0000745101"/>
</dbReference>
<dbReference type="SUPFAM" id="SSF53335">
    <property type="entry name" value="S-adenosyl-L-methionine-dependent methyltransferases"/>
    <property type="match status" value="1"/>
</dbReference>
<reference evidence="3" key="1">
    <citation type="submission" date="2016-06" db="UniProtKB">
        <authorList>
            <consortium name="WormBaseParasite"/>
        </authorList>
    </citation>
    <scope>IDENTIFICATION</scope>
</reference>
<evidence type="ECO:0000313" key="3">
    <source>
        <dbReference type="WBParaSite" id="ECPE_0000745101-mRNA-1"/>
    </source>
</evidence>
<sequence>MEPTGTVPDISTAPIWVNDPDATWRDHWMQAVYFPTHPLTLVKGQPVQIHFRHDLLSLWFDLPPPETTNNQPSSSSCSSMGPERPVCECGLHYAWPRTRIAQLQTADYQTSMTRLVDGLSTELKRMALQCVHILTVSDCSLLPIFLSESLGFEFAGHTVRFDHIETSACSSRFLQSVYSQVLTEQRAPTIQLSDSASSWIQTFREHHSVNTVEKQCVFVVAEPFAVAATLPWDAMHFWYAFDEVRVAFPDLDVRLYSPRQLRIWAVLVEFEQLWKIRAPIGSDCEGFNLTAFDRLVQPAMRQTHATVEPQPLWEYAGEARSTPQVIFDVDFATLQSDTQTVRHPQVHLEATNLSETPHKVNGIAFWAEWLMPKLETDPVESGHHWYAPAGPSCSIRSGEQIRWKSTGVQQGVTLFPTALTVSGANPFSIPIDVSFHVACGEFHFEITTSEG</sequence>
<dbReference type="OrthoDB" id="412876at2759"/>
<reference evidence="1 2" key="2">
    <citation type="submission" date="2018-11" db="EMBL/GenBank/DDBJ databases">
        <authorList>
            <consortium name="Pathogen Informatics"/>
        </authorList>
    </citation>
    <scope>NUCLEOTIDE SEQUENCE [LARGE SCALE GENOMIC DNA]</scope>
    <source>
        <strain evidence="1 2">Egypt</strain>
    </source>
</reference>
<dbReference type="Gene3D" id="3.40.50.150">
    <property type="entry name" value="Vaccinia Virus protein VP39"/>
    <property type="match status" value="1"/>
</dbReference>
<dbReference type="Proteomes" id="UP000272942">
    <property type="component" value="Unassembled WGS sequence"/>
</dbReference>
<name>A0A183AKF0_9TREM</name>